<dbReference type="InterPro" id="IPR038109">
    <property type="entry name" value="DNA_bind_recomb_sf"/>
</dbReference>
<dbReference type="RefSeq" id="WP_129437175.1">
    <property type="nucleotide sequence ID" value="NZ_CP035492.1"/>
</dbReference>
<dbReference type="PANTHER" id="PTHR30461">
    <property type="entry name" value="DNA-INVERTASE FROM LAMBDOID PROPHAGE"/>
    <property type="match status" value="1"/>
</dbReference>
<dbReference type="Pfam" id="PF00239">
    <property type="entry name" value="Resolvase"/>
    <property type="match status" value="1"/>
</dbReference>
<proteinExistence type="predicted"/>
<feature type="coiled-coil region" evidence="6">
    <location>
        <begin position="376"/>
        <end position="434"/>
    </location>
</feature>
<dbReference type="EMBL" id="CP035492">
    <property type="protein sequence ID" value="QAY65035.1"/>
    <property type="molecule type" value="Genomic_DNA"/>
</dbReference>
<evidence type="ECO:0000313" key="9">
    <source>
        <dbReference type="EMBL" id="QAY65035.1"/>
    </source>
</evidence>
<evidence type="ECO:0000256" key="5">
    <source>
        <dbReference type="PROSITE-ProRule" id="PRU10137"/>
    </source>
</evidence>
<keyword evidence="1" id="KW-0229">DNA integration</keyword>
<dbReference type="PROSITE" id="PS51737">
    <property type="entry name" value="RECOMBINASE_DNA_BIND"/>
    <property type="match status" value="1"/>
</dbReference>
<dbReference type="GO" id="GO:0015074">
    <property type="term" value="P:DNA integration"/>
    <property type="evidence" value="ECO:0007669"/>
    <property type="project" value="UniProtKB-KW"/>
</dbReference>
<dbReference type="InterPro" id="IPR006119">
    <property type="entry name" value="Resolv_N"/>
</dbReference>
<sequence>MSGQRHKVQPMGLRFVALYCRVSTDEQAREGVSLDEQVERLKAYCRAMGWSDQVQIFIDDGYSAKNLDRPELKRLLHAVKSGAVSRIMVTKLDRMSRRLLDLLNIIDLFQDHEVSFVSISESFDTNTPSGRLTLQVLGAVAEFERERIRERVFENMLHAATTGKWLTQSPYGYDLVDKSLVVNVVESQIVKRVYDLYLNEGLGFYSIAKRLNEEGVPSRHRKEWSIRAIKLMLTNPAYKGTLVWNRKDSSKTQRKDKDEAEWVSVEECLPVIIEQPIWDKVQLRINQPSNIAPRAKTSPHLLGGMLRCGKCGSGMSIGFSGSLNKRYRVYRCSANKNKGTCTSKQYRADEVEAWFKEGLQQLVENKTGALTIMAKEAMVRSEREQLEQKVSTARARYKRKVEAYTSGLIELEDLNEEKARLDQFVQELDKMSGEEIEPVNMEQLQLELNSKVNNIISAMDLLPVEQAKGIIQTLVQYVVVHGEEDIEIRLQPV</sequence>
<dbReference type="Gene3D" id="3.90.1750.20">
    <property type="entry name" value="Putative Large Serine Recombinase, Chain B, Domain 2"/>
    <property type="match status" value="1"/>
</dbReference>
<evidence type="ECO:0000256" key="3">
    <source>
        <dbReference type="ARBA" id="ARBA00023172"/>
    </source>
</evidence>
<organism evidence="9 10">
    <name type="scientific">Paenibacillus protaetiae</name>
    <dbReference type="NCBI Taxonomy" id="2509456"/>
    <lineage>
        <taxon>Bacteria</taxon>
        <taxon>Bacillati</taxon>
        <taxon>Bacillota</taxon>
        <taxon>Bacilli</taxon>
        <taxon>Bacillales</taxon>
        <taxon>Paenibacillaceae</taxon>
        <taxon>Paenibacillus</taxon>
    </lineage>
</organism>
<dbReference type="Proteomes" id="UP000293568">
    <property type="component" value="Chromosome"/>
</dbReference>
<dbReference type="InterPro" id="IPR036162">
    <property type="entry name" value="Resolvase-like_N_sf"/>
</dbReference>
<feature type="domain" description="Resolvase/invertase-type recombinase catalytic" evidence="7">
    <location>
        <begin position="15"/>
        <end position="163"/>
    </location>
</feature>
<feature type="domain" description="Recombinase" evidence="8">
    <location>
        <begin position="170"/>
        <end position="291"/>
    </location>
</feature>
<gene>
    <name evidence="9" type="ORF">ET464_00160</name>
</gene>
<dbReference type="GO" id="GO:0003677">
    <property type="term" value="F:DNA binding"/>
    <property type="evidence" value="ECO:0007669"/>
    <property type="project" value="UniProtKB-KW"/>
</dbReference>
<dbReference type="OrthoDB" id="9811097at2"/>
<dbReference type="KEGG" id="pprt:ET464_00160"/>
<dbReference type="SUPFAM" id="SSF53041">
    <property type="entry name" value="Resolvase-like"/>
    <property type="match status" value="1"/>
</dbReference>
<dbReference type="SMART" id="SM00857">
    <property type="entry name" value="Resolvase"/>
    <property type="match status" value="1"/>
</dbReference>
<name>A0A4P6ERG6_9BACL</name>
<dbReference type="GO" id="GO:0000150">
    <property type="term" value="F:DNA strand exchange activity"/>
    <property type="evidence" value="ECO:0007669"/>
    <property type="project" value="InterPro"/>
</dbReference>
<protein>
    <submittedName>
        <fullName evidence="9">Recombinase family protein</fullName>
    </submittedName>
</protein>
<keyword evidence="3" id="KW-0233">DNA recombination</keyword>
<dbReference type="InterPro" id="IPR011109">
    <property type="entry name" value="DNA_bind_recombinase_dom"/>
</dbReference>
<dbReference type="CDD" id="cd00338">
    <property type="entry name" value="Ser_Recombinase"/>
    <property type="match status" value="1"/>
</dbReference>
<dbReference type="PANTHER" id="PTHR30461:SF23">
    <property type="entry name" value="DNA RECOMBINASE-RELATED"/>
    <property type="match status" value="1"/>
</dbReference>
<dbReference type="Gene3D" id="3.40.50.1390">
    <property type="entry name" value="Resolvase, N-terminal catalytic domain"/>
    <property type="match status" value="1"/>
</dbReference>
<feature type="active site" description="O-(5'-phospho-DNA)-serine intermediate" evidence="4 5">
    <location>
        <position position="23"/>
    </location>
</feature>
<dbReference type="Pfam" id="PF07508">
    <property type="entry name" value="Recombinase"/>
    <property type="match status" value="1"/>
</dbReference>
<dbReference type="AlphaFoldDB" id="A0A4P6ERG6"/>
<keyword evidence="2" id="KW-0238">DNA-binding</keyword>
<dbReference type="PROSITE" id="PS00397">
    <property type="entry name" value="RECOMBINASES_1"/>
    <property type="match status" value="1"/>
</dbReference>
<accession>A0A4P6ERG6</accession>
<evidence type="ECO:0000313" key="10">
    <source>
        <dbReference type="Proteomes" id="UP000293568"/>
    </source>
</evidence>
<keyword evidence="10" id="KW-1185">Reference proteome</keyword>
<evidence type="ECO:0000256" key="2">
    <source>
        <dbReference type="ARBA" id="ARBA00023125"/>
    </source>
</evidence>
<evidence type="ECO:0000259" key="7">
    <source>
        <dbReference type="PROSITE" id="PS51736"/>
    </source>
</evidence>
<evidence type="ECO:0000259" key="8">
    <source>
        <dbReference type="PROSITE" id="PS51737"/>
    </source>
</evidence>
<evidence type="ECO:0000256" key="6">
    <source>
        <dbReference type="SAM" id="Coils"/>
    </source>
</evidence>
<dbReference type="Pfam" id="PF13408">
    <property type="entry name" value="Zn_ribbon_recom"/>
    <property type="match status" value="1"/>
</dbReference>
<evidence type="ECO:0000256" key="4">
    <source>
        <dbReference type="PIRSR" id="PIRSR606118-50"/>
    </source>
</evidence>
<dbReference type="PROSITE" id="PS51736">
    <property type="entry name" value="RECOMBINASES_3"/>
    <property type="match status" value="1"/>
</dbReference>
<dbReference type="InterPro" id="IPR025827">
    <property type="entry name" value="Zn_ribbon_recom_dom"/>
</dbReference>
<keyword evidence="6" id="KW-0175">Coiled coil</keyword>
<evidence type="ECO:0000256" key="1">
    <source>
        <dbReference type="ARBA" id="ARBA00022908"/>
    </source>
</evidence>
<reference evidence="9 10" key="1">
    <citation type="submission" date="2019-01" db="EMBL/GenBank/DDBJ databases">
        <title>Genome sequencing of strain FW100M-2.</title>
        <authorList>
            <person name="Heo J."/>
            <person name="Kim S.-J."/>
            <person name="Kim J.-S."/>
            <person name="Hong S.-B."/>
            <person name="Kwon S.-W."/>
        </authorList>
    </citation>
    <scope>NUCLEOTIDE SEQUENCE [LARGE SCALE GENOMIC DNA]</scope>
    <source>
        <strain evidence="9 10">FW100M-2</strain>
    </source>
</reference>
<dbReference type="InterPro" id="IPR006118">
    <property type="entry name" value="Recombinase_CS"/>
</dbReference>
<dbReference type="InterPro" id="IPR050639">
    <property type="entry name" value="SSR_resolvase"/>
</dbReference>